<dbReference type="EMBL" id="UYRU01018936">
    <property type="protein sequence ID" value="VDK54059.1"/>
    <property type="molecule type" value="Genomic_DNA"/>
</dbReference>
<name>A0A3P6QYN6_DIBLA</name>
<evidence type="ECO:0000313" key="3">
    <source>
        <dbReference type="Proteomes" id="UP000281553"/>
    </source>
</evidence>
<dbReference type="Gene3D" id="2.60.40.10">
    <property type="entry name" value="Immunoglobulins"/>
    <property type="match status" value="1"/>
</dbReference>
<dbReference type="SUPFAM" id="SSF49265">
    <property type="entry name" value="Fibronectin type III"/>
    <property type="match status" value="1"/>
</dbReference>
<accession>A0A3P6QYN6</accession>
<dbReference type="InterPro" id="IPR036116">
    <property type="entry name" value="FN3_sf"/>
</dbReference>
<reference evidence="2 3" key="1">
    <citation type="submission" date="2018-11" db="EMBL/GenBank/DDBJ databases">
        <authorList>
            <consortium name="Pathogen Informatics"/>
        </authorList>
    </citation>
    <scope>NUCLEOTIDE SEQUENCE [LARGE SCALE GENOMIC DNA]</scope>
</reference>
<organism evidence="2 3">
    <name type="scientific">Dibothriocephalus latus</name>
    <name type="common">Fish tapeworm</name>
    <name type="synonym">Diphyllobothrium latum</name>
    <dbReference type="NCBI Taxonomy" id="60516"/>
    <lineage>
        <taxon>Eukaryota</taxon>
        <taxon>Metazoa</taxon>
        <taxon>Spiralia</taxon>
        <taxon>Lophotrochozoa</taxon>
        <taxon>Platyhelminthes</taxon>
        <taxon>Cestoda</taxon>
        <taxon>Eucestoda</taxon>
        <taxon>Diphyllobothriidea</taxon>
        <taxon>Diphyllobothriidae</taxon>
        <taxon>Dibothriocephalus</taxon>
    </lineage>
</organism>
<dbReference type="AlphaFoldDB" id="A0A3P6QYN6"/>
<keyword evidence="3" id="KW-1185">Reference proteome</keyword>
<feature type="domain" description="Fibronectin type-III" evidence="1">
    <location>
        <begin position="1"/>
        <end position="82"/>
    </location>
</feature>
<protein>
    <recommendedName>
        <fullName evidence="1">Fibronectin type-III domain-containing protein</fullName>
    </recommendedName>
</protein>
<evidence type="ECO:0000259" key="1">
    <source>
        <dbReference type="PROSITE" id="PS50853"/>
    </source>
</evidence>
<sequence length="82" mass="9056">MTSSSVRLTWQPPCQTTNLSNQYLVTVYHGTHNKTYTVQTLELNVTDLKPLTIYNFTVQAIGKDGVPVSSAAFDSTRTLPHG</sequence>
<gene>
    <name evidence="2" type="ORF">DILT_LOCUS2007</name>
</gene>
<dbReference type="PROSITE" id="PS50853">
    <property type="entry name" value="FN3"/>
    <property type="match status" value="1"/>
</dbReference>
<feature type="non-terminal residue" evidence="2">
    <location>
        <position position="82"/>
    </location>
</feature>
<evidence type="ECO:0000313" key="2">
    <source>
        <dbReference type="EMBL" id="VDK54059.1"/>
    </source>
</evidence>
<dbReference type="Proteomes" id="UP000281553">
    <property type="component" value="Unassembled WGS sequence"/>
</dbReference>
<proteinExistence type="predicted"/>
<dbReference type="InterPro" id="IPR013783">
    <property type="entry name" value="Ig-like_fold"/>
</dbReference>
<dbReference type="Pfam" id="PF00041">
    <property type="entry name" value="fn3"/>
    <property type="match status" value="1"/>
</dbReference>
<dbReference type="InterPro" id="IPR003961">
    <property type="entry name" value="FN3_dom"/>
</dbReference>
<dbReference type="OrthoDB" id="6284976at2759"/>
<dbReference type="CDD" id="cd00063">
    <property type="entry name" value="FN3"/>
    <property type="match status" value="1"/>
</dbReference>